<dbReference type="Pfam" id="PF02267">
    <property type="entry name" value="Rib_hydrolayse"/>
    <property type="match status" value="1"/>
</dbReference>
<keyword evidence="8" id="KW-1185">Reference proteome</keyword>
<comment type="similarity">
    <text evidence="1">Belongs to the ADP-ribosyl cyclase family.</text>
</comment>
<reference evidence="7" key="1">
    <citation type="journal article" date="2023" name="Mol. Biol. Evol.">
        <title>Third-Generation Sequencing Reveals the Adaptive Role of the Epigenome in Three Deep-Sea Polychaetes.</title>
        <authorList>
            <person name="Perez M."/>
            <person name="Aroh O."/>
            <person name="Sun Y."/>
            <person name="Lan Y."/>
            <person name="Juniper S.K."/>
            <person name="Young C.R."/>
            <person name="Angers B."/>
            <person name="Qian P.Y."/>
        </authorList>
    </citation>
    <scope>NUCLEOTIDE SEQUENCE</scope>
    <source>
        <strain evidence="7">P08H-3</strain>
    </source>
</reference>
<evidence type="ECO:0000256" key="3">
    <source>
        <dbReference type="ARBA" id="ARBA00022801"/>
    </source>
</evidence>
<dbReference type="AlphaFoldDB" id="A0AAD9IYR0"/>
<dbReference type="Pfam" id="PF01607">
    <property type="entry name" value="CBM_14"/>
    <property type="match status" value="1"/>
</dbReference>
<evidence type="ECO:0000313" key="8">
    <source>
        <dbReference type="Proteomes" id="UP001208570"/>
    </source>
</evidence>
<evidence type="ECO:0000256" key="4">
    <source>
        <dbReference type="ARBA" id="ARBA00023027"/>
    </source>
</evidence>
<proteinExistence type="inferred from homology"/>
<comment type="caution">
    <text evidence="7">The sequence shown here is derived from an EMBL/GenBank/DDBJ whole genome shotgun (WGS) entry which is preliminary data.</text>
</comment>
<dbReference type="InterPro" id="IPR002557">
    <property type="entry name" value="Chitin-bd_dom"/>
</dbReference>
<dbReference type="Gene3D" id="2.170.140.10">
    <property type="entry name" value="Chitin binding domain"/>
    <property type="match status" value="1"/>
</dbReference>
<feature type="non-terminal residue" evidence="7">
    <location>
        <position position="1"/>
    </location>
</feature>
<dbReference type="SUPFAM" id="SSF52309">
    <property type="entry name" value="N-(deoxy)ribosyltransferase-like"/>
    <property type="match status" value="1"/>
</dbReference>
<keyword evidence="2" id="KW-0808">Transferase</keyword>
<dbReference type="GO" id="GO:0008061">
    <property type="term" value="F:chitin binding"/>
    <property type="evidence" value="ECO:0007669"/>
    <property type="project" value="InterPro"/>
</dbReference>
<evidence type="ECO:0000256" key="5">
    <source>
        <dbReference type="ARBA" id="ARBA00023157"/>
    </source>
</evidence>
<dbReference type="GO" id="GO:0016740">
    <property type="term" value="F:transferase activity"/>
    <property type="evidence" value="ECO:0007669"/>
    <property type="project" value="UniProtKB-KW"/>
</dbReference>
<dbReference type="SUPFAM" id="SSF57625">
    <property type="entry name" value="Invertebrate chitin-binding proteins"/>
    <property type="match status" value="1"/>
</dbReference>
<sequence>DEDCSCYYVCRMSGEAVRMCCPTGLWWDHQTKTCIYFQDFNSQQQEKCLTLTRGIGTTKELREIFIGRCWEYQLFRNPDAFKEGYRNCDDIFDSFARAFVNKAACRVVKPGDYKKVVEKSLIALPVDKVWYGKELLTFVTLLKYL</sequence>
<name>A0AAD9IYR0_9ANNE</name>
<keyword evidence="4" id="KW-0520">NAD</keyword>
<dbReference type="PANTHER" id="PTHR10912:SF7">
    <property type="entry name" value="ADP-RIBOSYL CYCLASE_CYCLIC ADP-RIBOSE HYDROLASE"/>
    <property type="match status" value="1"/>
</dbReference>
<accession>A0AAD9IYR0</accession>
<keyword evidence="3" id="KW-0378">Hydrolase</keyword>
<dbReference type="GO" id="GO:0005886">
    <property type="term" value="C:plasma membrane"/>
    <property type="evidence" value="ECO:0007669"/>
    <property type="project" value="TreeGrafter"/>
</dbReference>
<dbReference type="Gene3D" id="1.20.82.10">
    <property type="entry name" value="ADP Ribosyl Cyclase, Chain A, domain 1"/>
    <property type="match status" value="1"/>
</dbReference>
<organism evidence="7 8">
    <name type="scientific">Paralvinella palmiformis</name>
    <dbReference type="NCBI Taxonomy" id="53620"/>
    <lineage>
        <taxon>Eukaryota</taxon>
        <taxon>Metazoa</taxon>
        <taxon>Spiralia</taxon>
        <taxon>Lophotrochozoa</taxon>
        <taxon>Annelida</taxon>
        <taxon>Polychaeta</taxon>
        <taxon>Sedentaria</taxon>
        <taxon>Canalipalpata</taxon>
        <taxon>Terebellida</taxon>
        <taxon>Terebelliformia</taxon>
        <taxon>Alvinellidae</taxon>
        <taxon>Paralvinella</taxon>
    </lineage>
</organism>
<protein>
    <recommendedName>
        <fullName evidence="6">Chitin-binding type-2 domain-containing protein</fullName>
    </recommendedName>
</protein>
<dbReference type="GO" id="GO:0016849">
    <property type="term" value="F:phosphorus-oxygen lyase activity"/>
    <property type="evidence" value="ECO:0007669"/>
    <property type="project" value="TreeGrafter"/>
</dbReference>
<dbReference type="InterPro" id="IPR036508">
    <property type="entry name" value="Chitin-bd_dom_sf"/>
</dbReference>
<evidence type="ECO:0000259" key="6">
    <source>
        <dbReference type="Pfam" id="PF01607"/>
    </source>
</evidence>
<dbReference type="EMBL" id="JAODUP010000942">
    <property type="protein sequence ID" value="KAK2142535.1"/>
    <property type="molecule type" value="Genomic_DNA"/>
</dbReference>
<dbReference type="GO" id="GO:0005576">
    <property type="term" value="C:extracellular region"/>
    <property type="evidence" value="ECO:0007669"/>
    <property type="project" value="InterPro"/>
</dbReference>
<feature type="domain" description="Chitin-binding type-2" evidence="6">
    <location>
        <begin position="2"/>
        <end position="39"/>
    </location>
</feature>
<evidence type="ECO:0000313" key="7">
    <source>
        <dbReference type="EMBL" id="KAK2142535.1"/>
    </source>
</evidence>
<dbReference type="InterPro" id="IPR003193">
    <property type="entry name" value="ADP-ribosyl_cyclase"/>
</dbReference>
<dbReference type="Proteomes" id="UP001208570">
    <property type="component" value="Unassembled WGS sequence"/>
</dbReference>
<keyword evidence="5" id="KW-1015">Disulfide bond</keyword>
<evidence type="ECO:0000256" key="2">
    <source>
        <dbReference type="ARBA" id="ARBA00022679"/>
    </source>
</evidence>
<gene>
    <name evidence="7" type="ORF">LSH36_942g01086</name>
</gene>
<evidence type="ECO:0000256" key="1">
    <source>
        <dbReference type="ARBA" id="ARBA00005406"/>
    </source>
</evidence>
<dbReference type="PANTHER" id="PTHR10912">
    <property type="entry name" value="ADP-RIBOSYL CYCLASE"/>
    <property type="match status" value="1"/>
</dbReference>
<dbReference type="GO" id="GO:0061809">
    <property type="term" value="F:NAD+ nucleosidase activity, cyclic ADP-ribose generating"/>
    <property type="evidence" value="ECO:0007669"/>
    <property type="project" value="InterPro"/>
</dbReference>